<evidence type="ECO:0000313" key="2">
    <source>
        <dbReference type="EMBL" id="KAA3766722.1"/>
    </source>
</evidence>
<dbReference type="InterPro" id="IPR029044">
    <property type="entry name" value="Nucleotide-diphossugar_trans"/>
</dbReference>
<organism evidence="2 3">
    <name type="scientific">Bacteroides salyersiae</name>
    <dbReference type="NCBI Taxonomy" id="291644"/>
    <lineage>
        <taxon>Bacteria</taxon>
        <taxon>Pseudomonadati</taxon>
        <taxon>Bacteroidota</taxon>
        <taxon>Bacteroidia</taxon>
        <taxon>Bacteroidales</taxon>
        <taxon>Bacteroidaceae</taxon>
        <taxon>Bacteroides</taxon>
    </lineage>
</organism>
<dbReference type="PANTHER" id="PTHR43685">
    <property type="entry name" value="GLYCOSYLTRANSFERASE"/>
    <property type="match status" value="1"/>
</dbReference>
<dbReference type="Pfam" id="PF00535">
    <property type="entry name" value="Glycos_transf_2"/>
    <property type="match status" value="1"/>
</dbReference>
<dbReference type="CDD" id="cd06433">
    <property type="entry name" value="GT_2_WfgS_like"/>
    <property type="match status" value="1"/>
</dbReference>
<reference evidence="2 3" key="1">
    <citation type="journal article" date="2019" name="Nat. Med.">
        <title>A library of human gut bacterial isolates paired with longitudinal multiomics data enables mechanistic microbiome research.</title>
        <authorList>
            <person name="Poyet M."/>
            <person name="Groussin M."/>
            <person name="Gibbons S.M."/>
            <person name="Avila-Pacheco J."/>
            <person name="Jiang X."/>
            <person name="Kearney S.M."/>
            <person name="Perrotta A.R."/>
            <person name="Berdy B."/>
            <person name="Zhao S."/>
            <person name="Lieberman T.D."/>
            <person name="Swanson P.K."/>
            <person name="Smith M."/>
            <person name="Roesemann S."/>
            <person name="Alexander J.E."/>
            <person name="Rich S.A."/>
            <person name="Livny J."/>
            <person name="Vlamakis H."/>
            <person name="Clish C."/>
            <person name="Bullock K."/>
            <person name="Deik A."/>
            <person name="Scott J."/>
            <person name="Pierce K.A."/>
            <person name="Xavier R.J."/>
            <person name="Alm E.J."/>
        </authorList>
    </citation>
    <scope>NUCLEOTIDE SEQUENCE [LARGE SCALE GENOMIC DNA]</scope>
    <source>
        <strain evidence="2 3">BIOML-A10</strain>
    </source>
</reference>
<dbReference type="Proteomes" id="UP000422221">
    <property type="component" value="Unassembled WGS sequence"/>
</dbReference>
<dbReference type="AlphaFoldDB" id="A0A7J4XKA0"/>
<dbReference type="GO" id="GO:0016740">
    <property type="term" value="F:transferase activity"/>
    <property type="evidence" value="ECO:0007669"/>
    <property type="project" value="UniProtKB-KW"/>
</dbReference>
<dbReference type="InterPro" id="IPR050834">
    <property type="entry name" value="Glycosyltransf_2"/>
</dbReference>
<proteinExistence type="predicted"/>
<keyword evidence="2" id="KW-0808">Transferase</keyword>
<name>A0A7J4XKA0_9BACE</name>
<dbReference type="PANTHER" id="PTHR43685:SF2">
    <property type="entry name" value="GLYCOSYLTRANSFERASE 2-LIKE DOMAIN-CONTAINING PROTEIN"/>
    <property type="match status" value="1"/>
</dbReference>
<dbReference type="SUPFAM" id="SSF53448">
    <property type="entry name" value="Nucleotide-diphospho-sugar transferases"/>
    <property type="match status" value="1"/>
</dbReference>
<accession>A0A7J4XKA0</accession>
<comment type="caution">
    <text evidence="2">The sequence shown here is derived from an EMBL/GenBank/DDBJ whole genome shotgun (WGS) entry which is preliminary data.</text>
</comment>
<dbReference type="EMBL" id="VWMK01000006">
    <property type="protein sequence ID" value="KAA3766722.1"/>
    <property type="molecule type" value="Genomic_DNA"/>
</dbReference>
<evidence type="ECO:0000259" key="1">
    <source>
        <dbReference type="Pfam" id="PF00535"/>
    </source>
</evidence>
<dbReference type="Gene3D" id="3.90.550.10">
    <property type="entry name" value="Spore Coat Polysaccharide Biosynthesis Protein SpsA, Chain A"/>
    <property type="match status" value="1"/>
</dbReference>
<dbReference type="InterPro" id="IPR001173">
    <property type="entry name" value="Glyco_trans_2-like"/>
</dbReference>
<protein>
    <submittedName>
        <fullName evidence="2">Glycosyltransferase</fullName>
    </submittedName>
</protein>
<sequence>MMFFSIITINRNNAKGLEDTIQSVLSQDRNLYEFIIIDGASSDNSLEVIKKYESQIHYYISEPDTGIYNAMNKGIDKAKGEYAIFMNSGDSFSYPTALNDISKNNLNADFLFSGWTRIKNGKKLASYLPKEKITLYTLFYHSTCVCHQATFIKVSVLKELQGYEEKLKVSADICFVMKALVVHYKTFQILPYYITNLDVTGISGNLKGMTILNEEKPAYFKKLCPYVYDDYIKMHKILRFSPTNIFRFIKWKLWKDKCR</sequence>
<feature type="domain" description="Glycosyltransferase 2-like" evidence="1">
    <location>
        <begin position="5"/>
        <end position="159"/>
    </location>
</feature>
<gene>
    <name evidence="2" type="ORF">F3F73_07550</name>
</gene>
<evidence type="ECO:0000313" key="3">
    <source>
        <dbReference type="Proteomes" id="UP000422221"/>
    </source>
</evidence>